<protein>
    <submittedName>
        <fullName evidence="1">Uncharacterized protein</fullName>
    </submittedName>
</protein>
<proteinExistence type="predicted"/>
<evidence type="ECO:0000313" key="2">
    <source>
        <dbReference type="Proteomes" id="UP000284403"/>
    </source>
</evidence>
<dbReference type="EMBL" id="MKKU01001504">
    <property type="protein sequence ID" value="RNE95167.1"/>
    <property type="molecule type" value="Genomic_DNA"/>
</dbReference>
<dbReference type="Proteomes" id="UP000284403">
    <property type="component" value="Unassembled WGS sequence"/>
</dbReference>
<gene>
    <name evidence="1" type="ORF">Tco025E_10142</name>
</gene>
<reference evidence="1 2" key="1">
    <citation type="journal article" date="2018" name="BMC Genomics">
        <title>Genomic comparison of Trypanosoma conorhini and Trypanosoma rangeli to Trypanosoma cruzi strains of high and low virulence.</title>
        <authorList>
            <person name="Bradwell K.R."/>
            <person name="Koparde V.N."/>
            <person name="Matveyev A.V."/>
            <person name="Serrano M.G."/>
            <person name="Alves J.M."/>
            <person name="Parikh H."/>
            <person name="Huang B."/>
            <person name="Lee V."/>
            <person name="Espinosa-Alvarez O."/>
            <person name="Ortiz P.A."/>
            <person name="Costa-Martins A.G."/>
            <person name="Teixeira M.M."/>
            <person name="Buck G.A."/>
        </authorList>
    </citation>
    <scope>NUCLEOTIDE SEQUENCE [LARGE SCALE GENOMIC DNA]</scope>
    <source>
        <strain evidence="1 2">025E</strain>
    </source>
</reference>
<comment type="caution">
    <text evidence="1">The sequence shown here is derived from an EMBL/GenBank/DDBJ whole genome shotgun (WGS) entry which is preliminary data.</text>
</comment>
<dbReference type="AlphaFoldDB" id="A0A422MPP4"/>
<organism evidence="1 2">
    <name type="scientific">Trypanosoma conorhini</name>
    <dbReference type="NCBI Taxonomy" id="83891"/>
    <lineage>
        <taxon>Eukaryota</taxon>
        <taxon>Discoba</taxon>
        <taxon>Euglenozoa</taxon>
        <taxon>Kinetoplastea</taxon>
        <taxon>Metakinetoplastina</taxon>
        <taxon>Trypanosomatida</taxon>
        <taxon>Trypanosomatidae</taxon>
        <taxon>Trypanosoma</taxon>
    </lineage>
</organism>
<sequence>RGFRRVPCSARCRSSLPRTAPGEELVSIPNLELAFSTDDLTAITRITERARGAMECTLRKELGSAKMGRAEQIRSPAPRRQSARCFGTALTDSRELHAGEARLSQDCLPRLLGRF</sequence>
<dbReference type="GeneID" id="40323753"/>
<name>A0A422MPP4_9TRYP</name>
<dbReference type="RefSeq" id="XP_029222957.1">
    <property type="nucleotide sequence ID" value="XM_029376930.1"/>
</dbReference>
<evidence type="ECO:0000313" key="1">
    <source>
        <dbReference type="EMBL" id="RNE95167.1"/>
    </source>
</evidence>
<keyword evidence="2" id="KW-1185">Reference proteome</keyword>
<accession>A0A422MPP4</accession>
<feature type="non-terminal residue" evidence="1">
    <location>
        <position position="1"/>
    </location>
</feature>